<dbReference type="Pfam" id="PF01663">
    <property type="entry name" value="Phosphodiest"/>
    <property type="match status" value="1"/>
</dbReference>
<dbReference type="OrthoDB" id="9779418at2"/>
<dbReference type="PANTHER" id="PTHR10151">
    <property type="entry name" value="ECTONUCLEOTIDE PYROPHOSPHATASE/PHOSPHODIESTERASE"/>
    <property type="match status" value="1"/>
</dbReference>
<accession>A0A1P8UX99</accession>
<dbReference type="RefSeq" id="WP_076703040.1">
    <property type="nucleotide sequence ID" value="NZ_CP015093.1"/>
</dbReference>
<dbReference type="PANTHER" id="PTHR10151:SF120">
    <property type="entry name" value="BIS(5'-ADENOSYL)-TRIPHOSPHATASE"/>
    <property type="match status" value="1"/>
</dbReference>
<dbReference type="GO" id="GO:0016787">
    <property type="term" value="F:hydrolase activity"/>
    <property type="evidence" value="ECO:0007669"/>
    <property type="project" value="UniProtKB-ARBA"/>
</dbReference>
<name>A0A1P8UX99_9RHOB</name>
<evidence type="ECO:0000313" key="2">
    <source>
        <dbReference type="Proteomes" id="UP000187059"/>
    </source>
</evidence>
<dbReference type="EMBL" id="CP015093">
    <property type="protein sequence ID" value="APZ53966.1"/>
    <property type="molecule type" value="Genomic_DNA"/>
</dbReference>
<dbReference type="SUPFAM" id="SSF53649">
    <property type="entry name" value="Alkaline phosphatase-like"/>
    <property type="match status" value="1"/>
</dbReference>
<protein>
    <submittedName>
        <fullName evidence="1">Putative AP superfamily protein</fullName>
    </submittedName>
</protein>
<proteinExistence type="predicted"/>
<evidence type="ECO:0000313" key="1">
    <source>
        <dbReference type="EMBL" id="APZ53966.1"/>
    </source>
</evidence>
<gene>
    <name evidence="1" type="ORF">Ga0080574_TMP3632</name>
</gene>
<dbReference type="Proteomes" id="UP000187059">
    <property type="component" value="Chromosome"/>
</dbReference>
<dbReference type="STRING" id="1250539.Ga0080574_TMP3632"/>
<dbReference type="InterPro" id="IPR002591">
    <property type="entry name" value="Phosphodiest/P_Trfase"/>
</dbReference>
<sequence length="482" mass="51455">MSVIDKAVVVVFDGLRPDLIDEAMPNLRAFAGESLRFSRARSVFPSLTRVCTTSLATGSWPERHGIVGNAFHMPQVVQGRPLDTSDFAHLARMREVLGEIVTADSLGQALARAGKRMATVHAGSPGSAFLVNHDVARNGHWTFSVHGRDKTQTPEAVDRAMVTCGPLPGMEIPKLDAVGYAGRVLRELAIAQDRADVAWLWLPEPDTSFHYREIGSEASREARRAADAVFGEIVDQIRSGPEAERTAIVALSDHGQISTVEEIDLAGDLAAAGLRASSRPEDDTHFAMTDGAAGELRALGTDPGLMRAAVSFLREHPKVGAVFARDALCDDLPGTLPQSLLRHGHARQPDLFYVMRADEEPDAYGLPGRRAYTGGVPLGGGMHGGLNRHEMATTMIWQVPGGRTGVEDAPAALVDVAPTLAALMGLTLSADGRALPLMAPEAEAARLLETRGQGGDGGFTLRRLAQGDRIYLDALLRDGDPA</sequence>
<dbReference type="AlphaFoldDB" id="A0A1P8UX99"/>
<reference evidence="1 2" key="1">
    <citation type="submission" date="2016-04" db="EMBL/GenBank/DDBJ databases">
        <title>Deep-sea bacteria in the southern Pacific.</title>
        <authorList>
            <person name="Tang K."/>
        </authorList>
    </citation>
    <scope>NUCLEOTIDE SEQUENCE [LARGE SCALE GENOMIC DNA]</scope>
    <source>
        <strain evidence="1 2">JLT2014</strain>
    </source>
</reference>
<dbReference type="InterPro" id="IPR017850">
    <property type="entry name" value="Alkaline_phosphatase_core_sf"/>
</dbReference>
<organism evidence="1 2">
    <name type="scientific">Salipiger abyssi</name>
    <dbReference type="NCBI Taxonomy" id="1250539"/>
    <lineage>
        <taxon>Bacteria</taxon>
        <taxon>Pseudomonadati</taxon>
        <taxon>Pseudomonadota</taxon>
        <taxon>Alphaproteobacteria</taxon>
        <taxon>Rhodobacterales</taxon>
        <taxon>Roseobacteraceae</taxon>
        <taxon>Salipiger</taxon>
    </lineage>
</organism>
<dbReference type="KEGG" id="paby:Ga0080574_TMP3632"/>
<dbReference type="Gene3D" id="3.40.720.10">
    <property type="entry name" value="Alkaline Phosphatase, subunit A"/>
    <property type="match status" value="1"/>
</dbReference>
<keyword evidence="2" id="KW-1185">Reference proteome</keyword>